<dbReference type="RefSeq" id="WP_013119096.1">
    <property type="nucleotide sequence ID" value="NC_014152.1"/>
</dbReference>
<dbReference type="Pfam" id="PF13624">
    <property type="entry name" value="SurA_N_3"/>
    <property type="match status" value="1"/>
</dbReference>
<dbReference type="InterPro" id="IPR027304">
    <property type="entry name" value="Trigger_fact/SurA_dom_sf"/>
</dbReference>
<dbReference type="PANTHER" id="PTHR47245">
    <property type="entry name" value="PEPTIDYLPROLYL ISOMERASE"/>
    <property type="match status" value="1"/>
</dbReference>
<evidence type="ECO:0000256" key="5">
    <source>
        <dbReference type="ARBA" id="ARBA00023235"/>
    </source>
</evidence>
<dbReference type="STRING" id="635013.TherJR_0179"/>
<dbReference type="InterPro" id="IPR046357">
    <property type="entry name" value="PPIase_dom_sf"/>
</dbReference>
<evidence type="ECO:0000259" key="9">
    <source>
        <dbReference type="PROSITE" id="PS50198"/>
    </source>
</evidence>
<evidence type="ECO:0000256" key="8">
    <source>
        <dbReference type="SAM" id="SignalP"/>
    </source>
</evidence>
<dbReference type="PANTHER" id="PTHR47245:SF1">
    <property type="entry name" value="FOLDASE PROTEIN PRSA"/>
    <property type="match status" value="1"/>
</dbReference>
<reference evidence="10 11" key="1">
    <citation type="submission" date="2010-05" db="EMBL/GenBank/DDBJ databases">
        <title>Complete sequence of Thermincola sp. JR.</title>
        <authorList>
            <consortium name="US DOE Joint Genome Institute"/>
            <person name="Lucas S."/>
            <person name="Copeland A."/>
            <person name="Lapidus A."/>
            <person name="Cheng J.-F."/>
            <person name="Bruce D."/>
            <person name="Goodwin L."/>
            <person name="Pitluck S."/>
            <person name="Chertkov O."/>
            <person name="Detter J.C."/>
            <person name="Han C."/>
            <person name="Tapia R."/>
            <person name="Land M."/>
            <person name="Hauser L."/>
            <person name="Kyrpides N."/>
            <person name="Mikhailova N."/>
            <person name="Hazen T.C."/>
            <person name="Woyke T."/>
        </authorList>
    </citation>
    <scope>NUCLEOTIDE SEQUENCE [LARGE SCALE GENOMIC DNA]</scope>
    <source>
        <strain evidence="10 11">JR</strain>
    </source>
</reference>
<dbReference type="AlphaFoldDB" id="D5X9J7"/>
<proteinExistence type="predicted"/>
<dbReference type="Gene3D" id="3.10.50.40">
    <property type="match status" value="1"/>
</dbReference>
<dbReference type="Proteomes" id="UP000002377">
    <property type="component" value="Chromosome"/>
</dbReference>
<evidence type="ECO:0000256" key="7">
    <source>
        <dbReference type="SAM" id="MobiDB-lite"/>
    </source>
</evidence>
<comment type="catalytic activity">
    <reaction evidence="1">
        <text>[protein]-peptidylproline (omega=180) = [protein]-peptidylproline (omega=0)</text>
        <dbReference type="Rhea" id="RHEA:16237"/>
        <dbReference type="Rhea" id="RHEA-COMP:10747"/>
        <dbReference type="Rhea" id="RHEA-COMP:10748"/>
        <dbReference type="ChEBI" id="CHEBI:83833"/>
        <dbReference type="ChEBI" id="CHEBI:83834"/>
        <dbReference type="EC" id="5.2.1.8"/>
    </reaction>
</comment>
<protein>
    <recommendedName>
        <fullName evidence="2">peptidylprolyl isomerase</fullName>
        <ecNumber evidence="2">5.2.1.8</ecNumber>
    </recommendedName>
</protein>
<keyword evidence="3 8" id="KW-0732">Signal</keyword>
<dbReference type="EC" id="5.2.1.8" evidence="2"/>
<dbReference type="PROSITE" id="PS51257">
    <property type="entry name" value="PROKAR_LIPOPROTEIN"/>
    <property type="match status" value="1"/>
</dbReference>
<evidence type="ECO:0000313" key="10">
    <source>
        <dbReference type="EMBL" id="ADG81068.1"/>
    </source>
</evidence>
<feature type="domain" description="PpiC" evidence="9">
    <location>
        <begin position="174"/>
        <end position="285"/>
    </location>
</feature>
<dbReference type="EMBL" id="CP002028">
    <property type="protein sequence ID" value="ADG81068.1"/>
    <property type="molecule type" value="Genomic_DNA"/>
</dbReference>
<dbReference type="SUPFAM" id="SSF54534">
    <property type="entry name" value="FKBP-like"/>
    <property type="match status" value="1"/>
</dbReference>
<dbReference type="KEGG" id="tjr:TherJR_0179"/>
<evidence type="ECO:0000256" key="4">
    <source>
        <dbReference type="ARBA" id="ARBA00023110"/>
    </source>
</evidence>
<evidence type="ECO:0000256" key="3">
    <source>
        <dbReference type="ARBA" id="ARBA00022729"/>
    </source>
</evidence>
<dbReference type="PROSITE" id="PS50198">
    <property type="entry name" value="PPIC_PPIASE_2"/>
    <property type="match status" value="1"/>
</dbReference>
<dbReference type="Pfam" id="PF13616">
    <property type="entry name" value="Rotamase_3"/>
    <property type="match status" value="1"/>
</dbReference>
<organism evidence="10 11">
    <name type="scientific">Thermincola potens (strain JR)</name>
    <dbReference type="NCBI Taxonomy" id="635013"/>
    <lineage>
        <taxon>Bacteria</taxon>
        <taxon>Bacillati</taxon>
        <taxon>Bacillota</taxon>
        <taxon>Clostridia</taxon>
        <taxon>Eubacteriales</taxon>
        <taxon>Thermincolaceae</taxon>
        <taxon>Thermincola</taxon>
    </lineage>
</organism>
<sequence precursor="true">MSKFRKILGLALILVFAVVVAGCGAKTVAEVNGEKITQEQLDKRVNKMKLAYEQQGASFEGEQGKQMLEAIKKQTLDQMIDQLLIKQAAEKEGVAPSDAEVQKRFDEIKKRFKSEKEFEDALKNYNYTEEELKEYIAQQAMTDALFQKVTKDVKVTEEDMKKYYEERKDSFKEPEKIKARHILIKFDTANEKVGRKEEEAKKMAEELIAKLNNGADFAELAKEKSEDPGSKNDGGLLKDPMGSDYFARGVMVKEFDDAAFALKKGEITKKPVKTQFGYHIIKVEDKKPEKQKTYEEAKEQIKRDLPNTRKQEVFNKYIEGLKQKAKITNELTKNEPAASELPQGHPPINENK</sequence>
<dbReference type="InterPro" id="IPR050245">
    <property type="entry name" value="PrsA_foldase"/>
</dbReference>
<keyword evidence="5 6" id="KW-0413">Isomerase</keyword>
<dbReference type="Gene3D" id="1.10.4030.10">
    <property type="entry name" value="Porin chaperone SurA, peptide-binding domain"/>
    <property type="match status" value="1"/>
</dbReference>
<evidence type="ECO:0000313" key="11">
    <source>
        <dbReference type="Proteomes" id="UP000002377"/>
    </source>
</evidence>
<keyword evidence="4 6" id="KW-0697">Rotamase</keyword>
<evidence type="ECO:0000256" key="1">
    <source>
        <dbReference type="ARBA" id="ARBA00000971"/>
    </source>
</evidence>
<keyword evidence="11" id="KW-1185">Reference proteome</keyword>
<dbReference type="HOGENOM" id="CLU_034646_5_2_9"/>
<dbReference type="InterPro" id="IPR000297">
    <property type="entry name" value="PPIase_PpiC"/>
</dbReference>
<dbReference type="SUPFAM" id="SSF109998">
    <property type="entry name" value="Triger factor/SurA peptide-binding domain-like"/>
    <property type="match status" value="1"/>
</dbReference>
<accession>D5X9J7</accession>
<feature type="signal peptide" evidence="8">
    <location>
        <begin position="1"/>
        <end position="21"/>
    </location>
</feature>
<name>D5X9J7_THEPJ</name>
<evidence type="ECO:0000256" key="2">
    <source>
        <dbReference type="ARBA" id="ARBA00013194"/>
    </source>
</evidence>
<evidence type="ECO:0000256" key="6">
    <source>
        <dbReference type="PROSITE-ProRule" id="PRU00278"/>
    </source>
</evidence>
<gene>
    <name evidence="10" type="ordered locus">TherJR_0179</name>
</gene>
<dbReference type="eggNOG" id="COG0760">
    <property type="taxonomic scope" value="Bacteria"/>
</dbReference>
<feature type="region of interest" description="Disordered" evidence="7">
    <location>
        <begin position="331"/>
        <end position="352"/>
    </location>
</feature>
<feature type="chain" id="PRO_5039613722" description="peptidylprolyl isomerase" evidence="8">
    <location>
        <begin position="22"/>
        <end position="352"/>
    </location>
</feature>
<dbReference type="GO" id="GO:0003755">
    <property type="term" value="F:peptidyl-prolyl cis-trans isomerase activity"/>
    <property type="evidence" value="ECO:0007669"/>
    <property type="project" value="UniProtKB-KW"/>
</dbReference>